<feature type="transmembrane region" description="Helical" evidence="1">
    <location>
        <begin position="264"/>
        <end position="285"/>
    </location>
</feature>
<evidence type="ECO:0000313" key="3">
    <source>
        <dbReference type="Proteomes" id="UP000002872"/>
    </source>
</evidence>
<name>I3EFK4_NEMP3</name>
<dbReference type="AlphaFoldDB" id="I3EFK4"/>
<accession>I3EFK4</accession>
<keyword evidence="1" id="KW-1133">Transmembrane helix</keyword>
<reference evidence="2" key="1">
    <citation type="submission" date="2011-01" db="EMBL/GenBank/DDBJ databases">
        <title>The Genome Sequence of Nematocida parisii strain ERTm3.</title>
        <authorList>
            <consortium name="The Broad Institute Genome Sequencing Platform"/>
            <consortium name="The Broad Institute Genome Sequencing Center for Infectious Disease"/>
            <person name="Cuomo C."/>
            <person name="Troemel E."/>
            <person name="Young S.K."/>
            <person name="Zeng Q."/>
            <person name="Gargeya S."/>
            <person name="Fitzgerald M."/>
            <person name="Haas B."/>
            <person name="Abouelleil A."/>
            <person name="Alvarado L."/>
            <person name="Arachchi H.M."/>
            <person name="Berlin A."/>
            <person name="Chapman S.B."/>
            <person name="Gearin G."/>
            <person name="Goldberg J."/>
            <person name="Griggs A."/>
            <person name="Gujja S."/>
            <person name="Hansen M."/>
            <person name="Heiman D."/>
            <person name="Howarth C."/>
            <person name="Larimer J."/>
            <person name="Lui A."/>
            <person name="MacDonald P.J.P."/>
            <person name="McCowen C."/>
            <person name="Montmayeur A."/>
            <person name="Murphy C."/>
            <person name="Neiman D."/>
            <person name="Pearson M."/>
            <person name="Priest M."/>
            <person name="Roberts A."/>
            <person name="Saif S."/>
            <person name="Shea T."/>
            <person name="Sisk P."/>
            <person name="Stolte C."/>
            <person name="Sykes S."/>
            <person name="Wortman J."/>
            <person name="Nusbaum C."/>
            <person name="Birren B."/>
        </authorList>
    </citation>
    <scope>NUCLEOTIDE SEQUENCE</scope>
    <source>
        <strain evidence="2">ERTm3</strain>
    </source>
</reference>
<evidence type="ECO:0000256" key="1">
    <source>
        <dbReference type="SAM" id="Phobius"/>
    </source>
</evidence>
<feature type="transmembrane region" description="Helical" evidence="1">
    <location>
        <begin position="406"/>
        <end position="428"/>
    </location>
</feature>
<feature type="transmembrane region" description="Helical" evidence="1">
    <location>
        <begin position="189"/>
        <end position="210"/>
    </location>
</feature>
<proteinExistence type="predicted"/>
<protein>
    <submittedName>
        <fullName evidence="2">Uncharacterized protein</fullName>
    </submittedName>
</protein>
<dbReference type="InParanoid" id="I3EFK4"/>
<dbReference type="EMBL" id="GL870880">
    <property type="protein sequence ID" value="EIJ88001.1"/>
    <property type="molecule type" value="Genomic_DNA"/>
</dbReference>
<organism evidence="2 3">
    <name type="scientific">Nematocida parisii (strain ERTm3)</name>
    <name type="common">Nematode killer fungus</name>
    <dbReference type="NCBI Taxonomy" id="935791"/>
    <lineage>
        <taxon>Eukaryota</taxon>
        <taxon>Fungi</taxon>
        <taxon>Fungi incertae sedis</taxon>
        <taxon>Microsporidia</taxon>
        <taxon>Nematocida</taxon>
    </lineage>
</organism>
<feature type="transmembrane region" description="Helical" evidence="1">
    <location>
        <begin position="158"/>
        <end position="177"/>
    </location>
</feature>
<feature type="transmembrane region" description="Helical" evidence="1">
    <location>
        <begin position="319"/>
        <end position="338"/>
    </location>
</feature>
<sequence>MSTEVNQKSTNISEERELITNTVTNNTHNNPSNPKLNIFINTTGRLIQNGGFLYMYLIFSNGNIYSYFIVIFVYTLIQCYTVLYQYSTVLNTHSVISNKYISYTEKLLKINNPIILYVYMTLYILQCVIYSSIFTIHIGIDLFSIITIIIRSTTELNLFYYTITSVIISIIIIIGITRYNPKLNNTNTVCSIYLSVYIMLLLCIIVYLMIIDKNWIFASVRYNNIQNSWMSEFINGISICMFSIPVIHNNIYTESDINIKYTELCISIGVSILYGIIGMLEYVLYEYSTHKGINGNFMYGVSEVFTKKLRLSEYSGNCFGIKIILLIITVFEFIWIFLQINNVLNHIKRVKELIIPEISLSVSEFTDTYIIPYFDVDFSTVMDILISTCISGIFVIISIITYNSGFISIIKSFGIIFSLAFGVCIPVLMEISEARGLCFLNNKGVRGKLCKLLSVLVICLSIMHIIYISVPLLVLDSSGDIISNITDNV</sequence>
<feature type="transmembrane region" description="Helical" evidence="1">
    <location>
        <begin position="230"/>
        <end position="252"/>
    </location>
</feature>
<keyword evidence="3" id="KW-1185">Reference proteome</keyword>
<feature type="transmembrane region" description="Helical" evidence="1">
    <location>
        <begin position="449"/>
        <end position="470"/>
    </location>
</feature>
<keyword evidence="1" id="KW-0812">Transmembrane</keyword>
<dbReference type="VEuPathDB" id="MicrosporidiaDB:NEQG_02073"/>
<evidence type="ECO:0000313" key="2">
    <source>
        <dbReference type="EMBL" id="EIJ88001.1"/>
    </source>
</evidence>
<gene>
    <name evidence="2" type="ORF">NEQG_02073</name>
</gene>
<feature type="transmembrane region" description="Helical" evidence="1">
    <location>
        <begin position="64"/>
        <end position="83"/>
    </location>
</feature>
<keyword evidence="1" id="KW-0472">Membrane</keyword>
<feature type="transmembrane region" description="Helical" evidence="1">
    <location>
        <begin position="114"/>
        <end position="138"/>
    </location>
</feature>
<dbReference type="Proteomes" id="UP000002872">
    <property type="component" value="Unassembled WGS sequence"/>
</dbReference>
<dbReference type="HOGENOM" id="CLU_557876_0_0_1"/>
<feature type="transmembrane region" description="Helical" evidence="1">
    <location>
        <begin position="381"/>
        <end position="400"/>
    </location>
</feature>
<dbReference type="OrthoDB" id="10338679at2759"/>